<evidence type="ECO:0000313" key="2">
    <source>
        <dbReference type="EMBL" id="VAX28312.1"/>
    </source>
</evidence>
<dbReference type="SUPFAM" id="SSF53756">
    <property type="entry name" value="UDP-Glycosyltransferase/glycogen phosphorylase"/>
    <property type="match status" value="1"/>
</dbReference>
<feature type="domain" description="Glycosyl transferase family 1" evidence="1">
    <location>
        <begin position="199"/>
        <end position="359"/>
    </location>
</feature>
<dbReference type="PANTHER" id="PTHR12526">
    <property type="entry name" value="GLYCOSYLTRANSFERASE"/>
    <property type="match status" value="1"/>
</dbReference>
<accession>A0A3B1CJA0</accession>
<sequence length="392" mass="44022">MKVLVVAPQPFYQERGTPIAVDLLLRTLSDRGDEVDLLTFHEGSDRSYPGLKIIRIKPWFPVQNIKPGFSLKKLICDAHLFAQFLHLMTIQKYDLVHALEEAAFMALLACPIRKVPYIYDMDSSMTTQLIDKMKSLKKIEGLLRLLEGLPMGSADIVMPMCDALAEEARLRGAQSVIVLKDVSLVGYAPETDTVLHLKKELGADKKIVMYIGNLEFYQGIDLFLESVSLIYKDLPEMSVVIIGGADLDIEKYRHLSKKLGLEQVVHFYGKKPVADIAAYMRQADLLVSPRIQGVNTPMKVYSYLHSKTAVLASDLPTHTQVMTSKIAVLAKAEAPAFADAMKRIICDDVRREKLALEAYHHIEKEHSYEVFKRQVNKAYGLLAPEKKPHGSA</sequence>
<organism evidence="2">
    <name type="scientific">hydrothermal vent metagenome</name>
    <dbReference type="NCBI Taxonomy" id="652676"/>
    <lineage>
        <taxon>unclassified sequences</taxon>
        <taxon>metagenomes</taxon>
        <taxon>ecological metagenomes</taxon>
    </lineage>
</organism>
<proteinExistence type="predicted"/>
<dbReference type="Pfam" id="PF00534">
    <property type="entry name" value="Glycos_transf_1"/>
    <property type="match status" value="1"/>
</dbReference>
<dbReference type="CDD" id="cd03801">
    <property type="entry name" value="GT4_PimA-like"/>
    <property type="match status" value="1"/>
</dbReference>
<name>A0A3B1CJA0_9ZZZZ</name>
<reference evidence="2" key="1">
    <citation type="submission" date="2018-06" db="EMBL/GenBank/DDBJ databases">
        <authorList>
            <person name="Zhirakovskaya E."/>
        </authorList>
    </citation>
    <scope>NUCLEOTIDE SEQUENCE</scope>
</reference>
<evidence type="ECO:0000259" key="1">
    <source>
        <dbReference type="Pfam" id="PF00534"/>
    </source>
</evidence>
<protein>
    <recommendedName>
        <fullName evidence="1">Glycosyl transferase family 1 domain-containing protein</fullName>
    </recommendedName>
</protein>
<gene>
    <name evidence="2" type="ORF">MNBD_NITROSPIRAE01-1578</name>
</gene>
<dbReference type="InterPro" id="IPR001296">
    <property type="entry name" value="Glyco_trans_1"/>
</dbReference>
<dbReference type="EMBL" id="UOGF01000037">
    <property type="protein sequence ID" value="VAX28312.1"/>
    <property type="molecule type" value="Genomic_DNA"/>
</dbReference>
<dbReference type="Gene3D" id="3.40.50.2000">
    <property type="entry name" value="Glycogen Phosphorylase B"/>
    <property type="match status" value="2"/>
</dbReference>
<dbReference type="AlphaFoldDB" id="A0A3B1CJA0"/>
<dbReference type="PANTHER" id="PTHR12526:SF622">
    <property type="entry name" value="GLYCOSYLTRANSFERASE (GROUP I)"/>
    <property type="match status" value="1"/>
</dbReference>
<dbReference type="GO" id="GO:0016757">
    <property type="term" value="F:glycosyltransferase activity"/>
    <property type="evidence" value="ECO:0007669"/>
    <property type="project" value="InterPro"/>
</dbReference>